<name>A0ABR2GBX6_9ROSI</name>
<dbReference type="EMBL" id="JBBPBM010000001">
    <property type="protein sequence ID" value="KAK8600428.1"/>
    <property type="molecule type" value="Genomic_DNA"/>
</dbReference>
<dbReference type="Proteomes" id="UP001472677">
    <property type="component" value="Unassembled WGS sequence"/>
</dbReference>
<evidence type="ECO:0000313" key="2">
    <source>
        <dbReference type="Proteomes" id="UP001472677"/>
    </source>
</evidence>
<sequence length="115" mass="12574">MVNSDRDVASNDVVFISETSLNKDKHTVICVGEGVNAPMPKAKSGRILPASIHSNHSKPPAKPVTLLKNSQRQVLKVKNKDNRSQGKMTLASRVSTIVSELDNIKENERASNRSL</sequence>
<protein>
    <submittedName>
        <fullName evidence="1">Uncharacterized protein</fullName>
    </submittedName>
</protein>
<organism evidence="1 2">
    <name type="scientific">Hibiscus sabdariffa</name>
    <name type="common">roselle</name>
    <dbReference type="NCBI Taxonomy" id="183260"/>
    <lineage>
        <taxon>Eukaryota</taxon>
        <taxon>Viridiplantae</taxon>
        <taxon>Streptophyta</taxon>
        <taxon>Embryophyta</taxon>
        <taxon>Tracheophyta</taxon>
        <taxon>Spermatophyta</taxon>
        <taxon>Magnoliopsida</taxon>
        <taxon>eudicotyledons</taxon>
        <taxon>Gunneridae</taxon>
        <taxon>Pentapetalae</taxon>
        <taxon>rosids</taxon>
        <taxon>malvids</taxon>
        <taxon>Malvales</taxon>
        <taxon>Malvaceae</taxon>
        <taxon>Malvoideae</taxon>
        <taxon>Hibiscus</taxon>
    </lineage>
</organism>
<accession>A0ABR2GBX6</accession>
<reference evidence="1 2" key="1">
    <citation type="journal article" date="2024" name="G3 (Bethesda)">
        <title>Genome assembly of Hibiscus sabdariffa L. provides insights into metabolisms of medicinal natural products.</title>
        <authorList>
            <person name="Kim T."/>
        </authorList>
    </citation>
    <scope>NUCLEOTIDE SEQUENCE [LARGE SCALE GENOMIC DNA]</scope>
    <source>
        <strain evidence="1">TK-2024</strain>
        <tissue evidence="1">Old leaves</tissue>
    </source>
</reference>
<proteinExistence type="predicted"/>
<gene>
    <name evidence="1" type="ORF">V6N12_050282</name>
</gene>
<keyword evidence="2" id="KW-1185">Reference proteome</keyword>
<comment type="caution">
    <text evidence="1">The sequence shown here is derived from an EMBL/GenBank/DDBJ whole genome shotgun (WGS) entry which is preliminary data.</text>
</comment>
<evidence type="ECO:0000313" key="1">
    <source>
        <dbReference type="EMBL" id="KAK8600428.1"/>
    </source>
</evidence>